<evidence type="ECO:0000313" key="1">
    <source>
        <dbReference type="EMBL" id="SDN27080.1"/>
    </source>
</evidence>
<name>A0A1H0A0G5_9BACT</name>
<protein>
    <recommendedName>
        <fullName evidence="3">Lipoprotein</fullName>
    </recommendedName>
</protein>
<gene>
    <name evidence="1" type="ORF">SAMN04488516_101240</name>
</gene>
<dbReference type="AlphaFoldDB" id="A0A1H0A0G5"/>
<sequence length="136" mass="16167">MKIKKIIYFILIYTIFLFGCGKKIWPEPSVAEDKLQVKINKVEFQEQCYKIFFSIKGKKYNIKKILLQIETKNDFICTKCPFSLSKEIQIDYKMQNNLYYSKICLPNKISRMRLKVINIYTSIQPITSNIYIIKGD</sequence>
<proteinExistence type="predicted"/>
<evidence type="ECO:0000313" key="2">
    <source>
        <dbReference type="Proteomes" id="UP000199602"/>
    </source>
</evidence>
<organism evidence="1 2">
    <name type="scientific">Desulfonauticus submarinus</name>
    <dbReference type="NCBI Taxonomy" id="206665"/>
    <lineage>
        <taxon>Bacteria</taxon>
        <taxon>Pseudomonadati</taxon>
        <taxon>Thermodesulfobacteriota</taxon>
        <taxon>Desulfovibrionia</taxon>
        <taxon>Desulfovibrionales</taxon>
        <taxon>Desulfonauticaceae</taxon>
        <taxon>Desulfonauticus</taxon>
    </lineage>
</organism>
<dbReference type="EMBL" id="FNIN01000001">
    <property type="protein sequence ID" value="SDN27080.1"/>
    <property type="molecule type" value="Genomic_DNA"/>
</dbReference>
<evidence type="ECO:0008006" key="3">
    <source>
        <dbReference type="Google" id="ProtNLM"/>
    </source>
</evidence>
<dbReference type="Proteomes" id="UP000199602">
    <property type="component" value="Unassembled WGS sequence"/>
</dbReference>
<reference evidence="1 2" key="1">
    <citation type="submission" date="2016-10" db="EMBL/GenBank/DDBJ databases">
        <authorList>
            <person name="de Groot N.N."/>
        </authorList>
    </citation>
    <scope>NUCLEOTIDE SEQUENCE [LARGE SCALE GENOMIC DNA]</scope>
    <source>
        <strain evidence="1 2">DSM 15269</strain>
    </source>
</reference>
<dbReference type="PROSITE" id="PS51257">
    <property type="entry name" value="PROKAR_LIPOPROTEIN"/>
    <property type="match status" value="1"/>
</dbReference>
<accession>A0A1H0A0G5</accession>
<keyword evidence="2" id="KW-1185">Reference proteome</keyword>
<dbReference type="RefSeq" id="WP_092062129.1">
    <property type="nucleotide sequence ID" value="NZ_FNIN01000001.1"/>
</dbReference>
<dbReference type="STRING" id="206665.SAMN04488516_101240"/>
<dbReference type="OrthoDB" id="5470981at2"/>